<comment type="catalytic activity">
    <reaction evidence="2">
        <text>glycyl-tRNA(Ala) + H2O = tRNA(Ala) + glycine + H(+)</text>
        <dbReference type="Rhea" id="RHEA:53744"/>
        <dbReference type="Rhea" id="RHEA-COMP:9657"/>
        <dbReference type="Rhea" id="RHEA-COMP:13640"/>
        <dbReference type="ChEBI" id="CHEBI:15377"/>
        <dbReference type="ChEBI" id="CHEBI:15378"/>
        <dbReference type="ChEBI" id="CHEBI:57305"/>
        <dbReference type="ChEBI" id="CHEBI:78442"/>
        <dbReference type="ChEBI" id="CHEBI:78522"/>
    </reaction>
</comment>
<comment type="function">
    <text evidence="2">An aminoacyl-tRNA editing enzyme that deacylates mischarged D-aminoacyl-tRNAs. Also deacylates mischarged glycyl-tRNA(Ala), protecting cells against glycine mischarging by AlaRS. Acts via tRNA-based rather than protein-based catalysis; rejects L-amino acids rather than detecting D-amino acids in the active site. By recycling D-aminoacyl-tRNA to D-amino acids and free tRNA molecules, this enzyme counteracts the toxicity associated with the formation of D-aminoacyl-tRNA entities in vivo and helps enforce protein L-homochirality.</text>
</comment>
<dbReference type="RefSeq" id="WP_122014787.1">
    <property type="nucleotide sequence ID" value="NZ_CP033169.1"/>
</dbReference>
<sequence length="149" mass="16297">MRAVVQRVKKASVTAGEEVIASIDKGLVLLLGVGTEDSIDDANYLAEKVIALRIFEDEEGKMNKSLQDIGGGLLIVSQFTLMGDARKGRRPSFTQAASPEVAEKLYNDFVNICRSKISKVTTGKFQAEMLVKIYNDGPVTILLDSKKLF</sequence>
<keyword evidence="2" id="KW-0963">Cytoplasm</keyword>
<evidence type="ECO:0000256" key="1">
    <source>
        <dbReference type="ARBA" id="ARBA00009673"/>
    </source>
</evidence>
<dbReference type="NCBIfam" id="TIGR00256">
    <property type="entry name" value="D-aminoacyl-tRNA deacylase"/>
    <property type="match status" value="1"/>
</dbReference>
<dbReference type="InterPro" id="IPR003732">
    <property type="entry name" value="Daa-tRNA_deacyls_DTD"/>
</dbReference>
<keyword evidence="2 3" id="KW-0378">Hydrolase</keyword>
<dbReference type="GO" id="GO:0000049">
    <property type="term" value="F:tRNA binding"/>
    <property type="evidence" value="ECO:0007669"/>
    <property type="project" value="UniProtKB-UniRule"/>
</dbReference>
<keyword evidence="2" id="KW-0694">RNA-binding</keyword>
<comment type="subcellular location">
    <subcellularLocation>
        <location evidence="2">Cytoplasm</location>
    </subcellularLocation>
</comment>
<dbReference type="SUPFAM" id="SSF69500">
    <property type="entry name" value="DTD-like"/>
    <property type="match status" value="1"/>
</dbReference>
<dbReference type="EC" id="3.1.1.96" evidence="2"/>
<dbReference type="GO" id="GO:0019478">
    <property type="term" value="P:D-amino acid catabolic process"/>
    <property type="evidence" value="ECO:0007669"/>
    <property type="project" value="UniProtKB-UniRule"/>
</dbReference>
<dbReference type="FunFam" id="3.50.80.10:FF:000001">
    <property type="entry name" value="D-aminoacyl-tRNA deacylase"/>
    <property type="match status" value="1"/>
</dbReference>
<dbReference type="GO" id="GO:0043908">
    <property type="term" value="F:Ser(Gly)-tRNA(Ala) hydrolase activity"/>
    <property type="evidence" value="ECO:0007669"/>
    <property type="project" value="UniProtKB-UniRule"/>
</dbReference>
<dbReference type="Proteomes" id="UP000280960">
    <property type="component" value="Chromosome"/>
</dbReference>
<accession>A0A3G2R5L0</accession>
<dbReference type="CDD" id="cd00563">
    <property type="entry name" value="Dtyr_deacylase"/>
    <property type="match status" value="1"/>
</dbReference>
<dbReference type="EMBL" id="CP033169">
    <property type="protein sequence ID" value="AYO30746.1"/>
    <property type="molecule type" value="Genomic_DNA"/>
</dbReference>
<comment type="subunit">
    <text evidence="2">Homodimer.</text>
</comment>
<comment type="domain">
    <text evidence="2">A Gly-cisPro motif from one monomer fits into the active site of the other monomer to allow specific chiral rejection of L-amino acids.</text>
</comment>
<dbReference type="Gene3D" id="3.50.80.10">
    <property type="entry name" value="D-tyrosyl-tRNA(Tyr) deacylase"/>
    <property type="match status" value="1"/>
</dbReference>
<gene>
    <name evidence="2" type="primary">dtd</name>
    <name evidence="3" type="ORF">D2962_09075</name>
</gene>
<name>A0A3G2R5L0_9FIRM</name>
<dbReference type="Pfam" id="PF02580">
    <property type="entry name" value="Tyr_Deacylase"/>
    <property type="match status" value="1"/>
</dbReference>
<dbReference type="KEGG" id="bacg:D2962_09075"/>
<keyword evidence="4" id="KW-1185">Reference proteome</keyword>
<reference evidence="3 4" key="1">
    <citation type="submission" date="2018-10" db="EMBL/GenBank/DDBJ databases">
        <authorList>
            <person name="Zhang X."/>
        </authorList>
    </citation>
    <scope>NUCLEOTIDE SEQUENCE [LARGE SCALE GENOMIC DNA]</scope>
    <source>
        <strain evidence="3 4">SK-G1</strain>
    </source>
</reference>
<dbReference type="GO" id="GO:0005737">
    <property type="term" value="C:cytoplasm"/>
    <property type="evidence" value="ECO:0007669"/>
    <property type="project" value="UniProtKB-SubCell"/>
</dbReference>
<comment type="similarity">
    <text evidence="1 2">Belongs to the DTD family.</text>
</comment>
<dbReference type="GO" id="GO:0051500">
    <property type="term" value="F:D-tyrosyl-tRNA(Tyr) deacylase activity"/>
    <property type="evidence" value="ECO:0007669"/>
    <property type="project" value="TreeGrafter"/>
</dbReference>
<evidence type="ECO:0000256" key="2">
    <source>
        <dbReference type="HAMAP-Rule" id="MF_00518"/>
    </source>
</evidence>
<evidence type="ECO:0000313" key="3">
    <source>
        <dbReference type="EMBL" id="AYO30746.1"/>
    </source>
</evidence>
<dbReference type="GO" id="GO:0106026">
    <property type="term" value="F:Gly-tRNA(Ala) deacylase activity"/>
    <property type="evidence" value="ECO:0007669"/>
    <property type="project" value="UniProtKB-UniRule"/>
</dbReference>
<comment type="catalytic activity">
    <reaction evidence="2">
        <text>a D-aminoacyl-tRNA + H2O = a tRNA + a D-alpha-amino acid + H(+)</text>
        <dbReference type="Rhea" id="RHEA:13953"/>
        <dbReference type="Rhea" id="RHEA-COMP:10123"/>
        <dbReference type="Rhea" id="RHEA-COMP:10124"/>
        <dbReference type="ChEBI" id="CHEBI:15377"/>
        <dbReference type="ChEBI" id="CHEBI:15378"/>
        <dbReference type="ChEBI" id="CHEBI:59871"/>
        <dbReference type="ChEBI" id="CHEBI:78442"/>
        <dbReference type="ChEBI" id="CHEBI:79333"/>
        <dbReference type="EC" id="3.1.1.96"/>
    </reaction>
</comment>
<dbReference type="PANTHER" id="PTHR10472">
    <property type="entry name" value="D-TYROSYL-TRNA TYR DEACYLASE"/>
    <property type="match status" value="1"/>
</dbReference>
<organism evidence="3 4">
    <name type="scientific">Biomaibacter acetigenes</name>
    <dbReference type="NCBI Taxonomy" id="2316383"/>
    <lineage>
        <taxon>Bacteria</taxon>
        <taxon>Bacillati</taxon>
        <taxon>Bacillota</taxon>
        <taxon>Clostridia</taxon>
        <taxon>Thermosediminibacterales</taxon>
        <taxon>Tepidanaerobacteraceae</taxon>
        <taxon>Biomaibacter</taxon>
    </lineage>
</organism>
<dbReference type="EC" id="3.1.1.-" evidence="2"/>
<evidence type="ECO:0000313" key="4">
    <source>
        <dbReference type="Proteomes" id="UP000280960"/>
    </source>
</evidence>
<feature type="short sequence motif" description="Gly-cisPro motif, important for rejection of L-amino acids" evidence="2">
    <location>
        <begin position="137"/>
        <end position="138"/>
    </location>
</feature>
<protein>
    <recommendedName>
        <fullName evidence="2">D-aminoacyl-tRNA deacylase</fullName>
        <shortName evidence="2">DTD</shortName>
        <ecNumber evidence="2">3.1.1.96</ecNumber>
    </recommendedName>
    <alternativeName>
        <fullName evidence="2">Gly-tRNA(Ala) deacylase</fullName>
        <ecNumber evidence="2">3.1.1.-</ecNumber>
    </alternativeName>
</protein>
<dbReference type="HAMAP" id="MF_00518">
    <property type="entry name" value="Deacylase_Dtd"/>
    <property type="match status" value="1"/>
</dbReference>
<proteinExistence type="inferred from homology"/>
<dbReference type="PANTHER" id="PTHR10472:SF5">
    <property type="entry name" value="D-AMINOACYL-TRNA DEACYLASE 1"/>
    <property type="match status" value="1"/>
</dbReference>
<keyword evidence="2" id="KW-0820">tRNA-binding</keyword>
<dbReference type="AlphaFoldDB" id="A0A3G2R5L0"/>
<dbReference type="InterPro" id="IPR023509">
    <property type="entry name" value="DTD-like_sf"/>
</dbReference>